<organism evidence="3 4">
    <name type="scientific">Brevundimonas viscosa</name>
    <dbReference type="NCBI Taxonomy" id="871741"/>
    <lineage>
        <taxon>Bacteria</taxon>
        <taxon>Pseudomonadati</taxon>
        <taxon>Pseudomonadota</taxon>
        <taxon>Alphaproteobacteria</taxon>
        <taxon>Caulobacterales</taxon>
        <taxon>Caulobacteraceae</taxon>
        <taxon>Brevundimonas</taxon>
    </lineage>
</organism>
<evidence type="ECO:0000259" key="2">
    <source>
        <dbReference type="Pfam" id="PF01966"/>
    </source>
</evidence>
<dbReference type="EMBL" id="FOZV01000005">
    <property type="protein sequence ID" value="SFS76246.1"/>
    <property type="molecule type" value="Genomic_DNA"/>
</dbReference>
<dbReference type="Gene3D" id="1.10.3210.10">
    <property type="entry name" value="Hypothetical protein af1432"/>
    <property type="match status" value="1"/>
</dbReference>
<proteinExistence type="predicted"/>
<protein>
    <recommendedName>
        <fullName evidence="2">HD domain-containing protein</fullName>
    </recommendedName>
</protein>
<keyword evidence="4" id="KW-1185">Reference proteome</keyword>
<feature type="signal peptide" evidence="1">
    <location>
        <begin position="1"/>
        <end position="27"/>
    </location>
</feature>
<dbReference type="Pfam" id="PF01966">
    <property type="entry name" value="HD"/>
    <property type="match status" value="1"/>
</dbReference>
<dbReference type="OrthoDB" id="7203514at2"/>
<dbReference type="PANTHER" id="PTHR33594">
    <property type="entry name" value="SUPERFAMILY HYDROLASE, PUTATIVE (AFU_ORTHOLOGUE AFUA_1G03035)-RELATED"/>
    <property type="match status" value="1"/>
</dbReference>
<feature type="domain" description="HD" evidence="2">
    <location>
        <begin position="66"/>
        <end position="167"/>
    </location>
</feature>
<evidence type="ECO:0000313" key="3">
    <source>
        <dbReference type="EMBL" id="SFS76246.1"/>
    </source>
</evidence>
<name>A0A1I6SH14_9CAUL</name>
<dbReference type="PANTHER" id="PTHR33594:SF1">
    <property type="entry name" value="HD_PDEASE DOMAIN-CONTAINING PROTEIN"/>
    <property type="match status" value="1"/>
</dbReference>
<dbReference type="CDD" id="cd00077">
    <property type="entry name" value="HDc"/>
    <property type="match status" value="1"/>
</dbReference>
<sequence length="238" mass="25433">MVSRGLRRRILLMACAWAALLGGPAFAQQAAGPSASSPAGIPAAAPWRAAVLAHAMEHFQHPGWGWRHSERDYLLAMAVAEAEGLAVDPDVIFAAAFLHDWGGIEPFAAPGVDHAERSVELAEPFLREAGFPMDKFPAVRAAILGHMYDREPEGPEAVALHDADLLDFLGATGAARMLAVTGERPDYDQALGRIERFAAELPDQLKTSAAREMAAPRVAAMTAFLEALRREVPAGAKP</sequence>
<accession>A0A1I6SH14</accession>
<dbReference type="InterPro" id="IPR003607">
    <property type="entry name" value="HD/PDEase_dom"/>
</dbReference>
<evidence type="ECO:0000256" key="1">
    <source>
        <dbReference type="SAM" id="SignalP"/>
    </source>
</evidence>
<reference evidence="4" key="1">
    <citation type="submission" date="2016-10" db="EMBL/GenBank/DDBJ databases">
        <authorList>
            <person name="Varghese N."/>
            <person name="Submissions S."/>
        </authorList>
    </citation>
    <scope>NUCLEOTIDE SEQUENCE [LARGE SCALE GENOMIC DNA]</scope>
    <source>
        <strain evidence="4">CGMCC 1.10683</strain>
    </source>
</reference>
<gene>
    <name evidence="3" type="ORF">SAMN05192570_2411</name>
</gene>
<dbReference type="RefSeq" id="WP_092310927.1">
    <property type="nucleotide sequence ID" value="NZ_FOZV01000005.1"/>
</dbReference>
<dbReference type="InterPro" id="IPR006674">
    <property type="entry name" value="HD_domain"/>
</dbReference>
<dbReference type="Proteomes" id="UP000198788">
    <property type="component" value="Unassembled WGS sequence"/>
</dbReference>
<feature type="chain" id="PRO_5011607669" description="HD domain-containing protein" evidence="1">
    <location>
        <begin position="28"/>
        <end position="238"/>
    </location>
</feature>
<keyword evidence="1" id="KW-0732">Signal</keyword>
<dbReference type="SUPFAM" id="SSF109604">
    <property type="entry name" value="HD-domain/PDEase-like"/>
    <property type="match status" value="1"/>
</dbReference>
<dbReference type="AlphaFoldDB" id="A0A1I6SH14"/>
<evidence type="ECO:0000313" key="4">
    <source>
        <dbReference type="Proteomes" id="UP000198788"/>
    </source>
</evidence>
<dbReference type="STRING" id="871741.SAMN05192570_2411"/>